<feature type="compositionally biased region" description="Polar residues" evidence="1">
    <location>
        <begin position="1185"/>
        <end position="1199"/>
    </location>
</feature>
<feature type="region of interest" description="Disordered" evidence="1">
    <location>
        <begin position="89"/>
        <end position="114"/>
    </location>
</feature>
<feature type="compositionally biased region" description="Polar residues" evidence="1">
    <location>
        <begin position="999"/>
        <end position="1010"/>
    </location>
</feature>
<feature type="compositionally biased region" description="Low complexity" evidence="1">
    <location>
        <begin position="236"/>
        <end position="252"/>
    </location>
</feature>
<feature type="compositionally biased region" description="Low complexity" evidence="1">
    <location>
        <begin position="639"/>
        <end position="652"/>
    </location>
</feature>
<accession>A0A7S3LEJ3</accession>
<feature type="compositionally biased region" description="Polar residues" evidence="1">
    <location>
        <begin position="1332"/>
        <end position="1358"/>
    </location>
</feature>
<feature type="compositionally biased region" description="Polar residues" evidence="1">
    <location>
        <begin position="951"/>
        <end position="967"/>
    </location>
</feature>
<feature type="compositionally biased region" description="Basic and acidic residues" evidence="1">
    <location>
        <begin position="1232"/>
        <end position="1241"/>
    </location>
</feature>
<dbReference type="EMBL" id="HBIM01023897">
    <property type="protein sequence ID" value="CAE0421036.1"/>
    <property type="molecule type" value="Transcribed_RNA"/>
</dbReference>
<proteinExistence type="predicted"/>
<feature type="region of interest" description="Disordered" evidence="1">
    <location>
        <begin position="186"/>
        <end position="252"/>
    </location>
</feature>
<name>A0A7S3LEJ3_9STRA</name>
<evidence type="ECO:0000313" key="2">
    <source>
        <dbReference type="EMBL" id="CAE0421036.1"/>
    </source>
</evidence>
<protein>
    <submittedName>
        <fullName evidence="2">Uncharacterized protein</fullName>
    </submittedName>
</protein>
<feature type="compositionally biased region" description="Low complexity" evidence="1">
    <location>
        <begin position="419"/>
        <end position="441"/>
    </location>
</feature>
<feature type="compositionally biased region" description="Acidic residues" evidence="1">
    <location>
        <begin position="703"/>
        <end position="719"/>
    </location>
</feature>
<feature type="compositionally biased region" description="Basic residues" evidence="1">
    <location>
        <begin position="760"/>
        <end position="770"/>
    </location>
</feature>
<feature type="compositionally biased region" description="Low complexity" evidence="1">
    <location>
        <begin position="771"/>
        <end position="780"/>
    </location>
</feature>
<feature type="region of interest" description="Disordered" evidence="1">
    <location>
        <begin position="49"/>
        <end position="72"/>
    </location>
</feature>
<organism evidence="2">
    <name type="scientific">Amphora coffeiformis</name>
    <dbReference type="NCBI Taxonomy" id="265554"/>
    <lineage>
        <taxon>Eukaryota</taxon>
        <taxon>Sar</taxon>
        <taxon>Stramenopiles</taxon>
        <taxon>Ochrophyta</taxon>
        <taxon>Bacillariophyta</taxon>
        <taxon>Bacillariophyceae</taxon>
        <taxon>Bacillariophycidae</taxon>
        <taxon>Thalassiophysales</taxon>
        <taxon>Catenulaceae</taxon>
        <taxon>Amphora</taxon>
    </lineage>
</organism>
<evidence type="ECO:0000256" key="1">
    <source>
        <dbReference type="SAM" id="MobiDB-lite"/>
    </source>
</evidence>
<feature type="compositionally biased region" description="Polar residues" evidence="1">
    <location>
        <begin position="409"/>
        <end position="418"/>
    </location>
</feature>
<feature type="compositionally biased region" description="Basic and acidic residues" evidence="1">
    <location>
        <begin position="731"/>
        <end position="758"/>
    </location>
</feature>
<feature type="compositionally biased region" description="Low complexity" evidence="1">
    <location>
        <begin position="1451"/>
        <end position="1462"/>
    </location>
</feature>
<feature type="compositionally biased region" description="Basic and acidic residues" evidence="1">
    <location>
        <begin position="281"/>
        <end position="298"/>
    </location>
</feature>
<feature type="compositionally biased region" description="Polar residues" evidence="1">
    <location>
        <begin position="583"/>
        <end position="592"/>
    </location>
</feature>
<feature type="compositionally biased region" description="Polar residues" evidence="1">
    <location>
        <begin position="1019"/>
        <end position="1032"/>
    </location>
</feature>
<feature type="compositionally biased region" description="Basic residues" evidence="1">
    <location>
        <begin position="460"/>
        <end position="473"/>
    </location>
</feature>
<feature type="compositionally biased region" description="Polar residues" evidence="1">
    <location>
        <begin position="615"/>
        <end position="624"/>
    </location>
</feature>
<feature type="region of interest" description="Disordered" evidence="1">
    <location>
        <begin position="409"/>
        <end position="1537"/>
    </location>
</feature>
<feature type="compositionally biased region" description="Polar residues" evidence="1">
    <location>
        <begin position="1486"/>
        <end position="1507"/>
    </location>
</feature>
<sequence length="1537" mass="166627">MEPARIALQRRISSDSVDSFGIGPNTRVVPVRKGKRKGAKKFTKTKVENIKGDELRSPYPISEGIRHSDRTPEKRVRVLRDDINANGIERKKRLHRGDRLSRRTRSLSPQTLDRQNSANDLLKWKPMELLNVAEHAGIRHNIHKIGKEEGDESSLGSLIDAIEADFGGQHDMSKYHQSAPCLSSVPLFSEDDPENDSSFRFSPDADALLSTTSGKDGKDAPVTAKRSRKASIGKDLNNTSTGTLTTENSTLSTSFEDAAMDLFTGLKPQTDPPSTLNPPSGHDRTDSPRKAKKNVDSPKKKRNTRPKETVSVASDDSQWLELVLPRSNEKNVPGEQSTVGQYTVDQSTVGDVKAYKADASGTINSMNSEEVKEKMKEGLLGKSLSALDVQDLLSPTKKKDFLRATTHCSPTQVSKHTGLSSLSAHASTSSSSRSNSSAYLLERLPLNPPIASDEGESSAKKTKKSAAPKRKSNKGSDVSVDESVEVFQSVKSKQEEIAPSLATAHPSVDSTTEEAASRTARVPRRGRRPGKNDADGLSNTLAQISPHPAGKEKTKKTSKTSDATLQSVEIFTRVEGMERASDEVSTAGNDVSTDGPGPAPSSDITTAGTAFASVRTVSRDTQPLKSLPLDAKGTSSAYSEGTSQMSSSSPSPRKNPPARPWSGRSSFADDSLVSSIKELSEGPVEEESMLNVLITSLKKDQSDVEENGALESNGDDQNEPENVAASTNDNTTKRRPLEEETKTPKKDEKINAAKETKSPKPGKKKIKARSLKSSPSASPSKENDQAEPNQDPEQEAVDAPVISPSPPKTPQSQKTRKGRAKSVDVGEIAAPPLTTPRARRKKETNATQSDGSAVKEDSFLTEDTSPRRRLRTRKTGDESSGAVSKGKKSPAKVRPAICETKVSGKKTPTRVRPSAEDQATSDGTTTRRKTPTRQRPGTEGTNIVRKKTPTRLRSPTEEPNTSEVNKTPTRDRPKLVDAGSADTVVVRKKTPTRVRNPTGEANSSDINKTPTRIRPQLTELGNASAGNRTPTRTRGEGGKGLVGKRTPTRTRPVVENGGAPERRKTPTRLRSRPDDAGATHGKKTPTRVRPGLNVSSEAPTCAIPGFESTDNDGQREKTLTKVRPPAQLEPPCRIESPVRTNEQSKENGLHHASNSVPEKQRLAPDPPAATHGLTKPSQTPDPPATTRNVGDTNRQSTPTRVRRIFYAATERVASACRTPPRERGNTPQSPGREGKSMRERSFSPFSRLRMLGSRTPPRQRLIDESEEQDGSHTPSLRVSQSPPKERTAQNESDSLLPIPVLDSLSSLPERSASRGRRRSSSSVPRKSEDTSETAVSQIRQNSIGSQNSLASKTRNTTIPKRKIGIDSVGSAETDEKHGRTKTPTRVRGANNGSPVHLEAPKKVSIRPRRRGGSVNVDRESSSGTALSEKPSPATPNNDDNSRKVRKRTPTRGRQPTRTQTPTKTRKKRLVRGSSEKQLRAPDPPGVNNSKLRAQSATRIGRSNSQPRPRNGEHHVVVPVSSQSLHVEGGPSLADFFD</sequence>
<feature type="compositionally biased region" description="Polar residues" evidence="1">
    <location>
        <begin position="1271"/>
        <end position="1282"/>
    </location>
</feature>
<feature type="region of interest" description="Disordered" evidence="1">
    <location>
        <begin position="264"/>
        <end position="316"/>
    </location>
</feature>
<reference evidence="2" key="1">
    <citation type="submission" date="2021-01" db="EMBL/GenBank/DDBJ databases">
        <authorList>
            <person name="Corre E."/>
            <person name="Pelletier E."/>
            <person name="Niang G."/>
            <person name="Scheremetjew M."/>
            <person name="Finn R."/>
            <person name="Kale V."/>
            <person name="Holt S."/>
            <person name="Cochrane G."/>
            <person name="Meng A."/>
            <person name="Brown T."/>
            <person name="Cohen L."/>
        </authorList>
    </citation>
    <scope>NUCLEOTIDE SEQUENCE</scope>
    <source>
        <strain evidence="2">CCMP127</strain>
    </source>
</reference>
<gene>
    <name evidence="2" type="ORF">ACOF00016_LOCUS17685</name>
</gene>